<dbReference type="SUPFAM" id="SSF47226">
    <property type="entry name" value="Histidine-containing phosphotransfer domain, HPT domain"/>
    <property type="match status" value="1"/>
</dbReference>
<evidence type="ECO:0000259" key="14">
    <source>
        <dbReference type="PROSITE" id="PS50109"/>
    </source>
</evidence>
<keyword evidence="4" id="KW-1003">Cell membrane</keyword>
<evidence type="ECO:0000256" key="9">
    <source>
        <dbReference type="ARBA" id="ARBA00022989"/>
    </source>
</evidence>
<protein>
    <recommendedName>
        <fullName evidence="3">histidine kinase</fullName>
        <ecNumber evidence="3">2.7.13.3</ecNumber>
    </recommendedName>
</protein>
<evidence type="ECO:0000256" key="11">
    <source>
        <dbReference type="ARBA" id="ARBA00023136"/>
    </source>
</evidence>
<dbReference type="SUPFAM" id="SSF52172">
    <property type="entry name" value="CheY-like"/>
    <property type="match status" value="1"/>
</dbReference>
<keyword evidence="10" id="KW-0902">Two-component regulatory system</keyword>
<dbReference type="CDD" id="cd17546">
    <property type="entry name" value="REC_hyHK_CKI1_RcsC-like"/>
    <property type="match status" value="1"/>
</dbReference>
<evidence type="ECO:0000256" key="2">
    <source>
        <dbReference type="ARBA" id="ARBA00004651"/>
    </source>
</evidence>
<dbReference type="GO" id="GO:0005886">
    <property type="term" value="C:plasma membrane"/>
    <property type="evidence" value="ECO:0007669"/>
    <property type="project" value="UniProtKB-SubCell"/>
</dbReference>
<evidence type="ECO:0000256" key="8">
    <source>
        <dbReference type="ARBA" id="ARBA00022840"/>
    </source>
</evidence>
<gene>
    <name evidence="17" type="ORF">DC20_13990</name>
</gene>
<dbReference type="SUPFAM" id="SSF55874">
    <property type="entry name" value="ATPase domain of HSP90 chaperone/DNA topoisomerase II/histidine kinase"/>
    <property type="match status" value="1"/>
</dbReference>
<evidence type="ECO:0000259" key="15">
    <source>
        <dbReference type="PROSITE" id="PS50110"/>
    </source>
</evidence>
<dbReference type="RefSeq" id="WP_062544402.1">
    <property type="nucleotide sequence ID" value="NZ_CP012643.1"/>
</dbReference>
<evidence type="ECO:0000259" key="16">
    <source>
        <dbReference type="PROSITE" id="PS50894"/>
    </source>
</evidence>
<evidence type="ECO:0000256" key="5">
    <source>
        <dbReference type="ARBA" id="ARBA00022553"/>
    </source>
</evidence>
<dbReference type="GO" id="GO:0000155">
    <property type="term" value="F:phosphorelay sensor kinase activity"/>
    <property type="evidence" value="ECO:0007669"/>
    <property type="project" value="InterPro"/>
</dbReference>
<dbReference type="SMART" id="SM00388">
    <property type="entry name" value="HisKA"/>
    <property type="match status" value="1"/>
</dbReference>
<dbReference type="Gene3D" id="1.20.120.160">
    <property type="entry name" value="HPT domain"/>
    <property type="match status" value="1"/>
</dbReference>
<dbReference type="STRING" id="512763.DC20_13990"/>
<evidence type="ECO:0000256" key="1">
    <source>
        <dbReference type="ARBA" id="ARBA00000085"/>
    </source>
</evidence>
<dbReference type="InterPro" id="IPR008207">
    <property type="entry name" value="Sig_transdc_His_kin_Hpt_dom"/>
</dbReference>
<dbReference type="GO" id="GO:0005524">
    <property type="term" value="F:ATP binding"/>
    <property type="evidence" value="ECO:0007669"/>
    <property type="project" value="UniProtKB-KW"/>
</dbReference>
<dbReference type="SMART" id="SM00448">
    <property type="entry name" value="REC"/>
    <property type="match status" value="1"/>
</dbReference>
<evidence type="ECO:0000256" key="6">
    <source>
        <dbReference type="ARBA" id="ARBA00022692"/>
    </source>
</evidence>
<keyword evidence="6" id="KW-0812">Transmembrane</keyword>
<evidence type="ECO:0000313" key="17">
    <source>
        <dbReference type="EMBL" id="ALI99876.1"/>
    </source>
</evidence>
<evidence type="ECO:0000256" key="3">
    <source>
        <dbReference type="ARBA" id="ARBA00012438"/>
    </source>
</evidence>
<proteinExistence type="predicted"/>
<dbReference type="Gene3D" id="3.40.50.2300">
    <property type="match status" value="1"/>
</dbReference>
<dbReference type="OrthoDB" id="9797097at2"/>
<dbReference type="Pfam" id="PF00072">
    <property type="entry name" value="Response_reg"/>
    <property type="match status" value="1"/>
</dbReference>
<feature type="modified residue" description="Phosphohistidine" evidence="12">
    <location>
        <position position="561"/>
    </location>
</feature>
<accession>A0A0P0CK30</accession>
<evidence type="ECO:0000256" key="10">
    <source>
        <dbReference type="ARBA" id="ARBA00023012"/>
    </source>
</evidence>
<keyword evidence="11" id="KW-0472">Membrane</keyword>
<dbReference type="InterPro" id="IPR035965">
    <property type="entry name" value="PAS-like_dom_sf"/>
</dbReference>
<dbReference type="Gene3D" id="3.30.450.20">
    <property type="entry name" value="PAS domain"/>
    <property type="match status" value="1"/>
</dbReference>
<dbReference type="EMBL" id="CP012643">
    <property type="protein sequence ID" value="ALI99876.1"/>
    <property type="molecule type" value="Genomic_DNA"/>
</dbReference>
<feature type="modified residue" description="4-aspartylphosphate" evidence="13">
    <location>
        <position position="421"/>
    </location>
</feature>
<dbReference type="EC" id="2.7.13.3" evidence="3"/>
<evidence type="ECO:0000256" key="7">
    <source>
        <dbReference type="ARBA" id="ARBA00022741"/>
    </source>
</evidence>
<feature type="domain" description="Response regulatory" evidence="15">
    <location>
        <begin position="372"/>
        <end position="489"/>
    </location>
</feature>
<dbReference type="PROSITE" id="PS50109">
    <property type="entry name" value="HIS_KIN"/>
    <property type="match status" value="1"/>
</dbReference>
<dbReference type="Proteomes" id="UP000061382">
    <property type="component" value="Chromosome"/>
</dbReference>
<keyword evidence="9" id="KW-1133">Transmembrane helix</keyword>
<keyword evidence="18" id="KW-1185">Reference proteome</keyword>
<evidence type="ECO:0000313" key="18">
    <source>
        <dbReference type="Proteomes" id="UP000061382"/>
    </source>
</evidence>
<comment type="catalytic activity">
    <reaction evidence="1">
        <text>ATP + protein L-histidine = ADP + protein N-phospho-L-histidine.</text>
        <dbReference type="EC" id="2.7.13.3"/>
    </reaction>
</comment>
<evidence type="ECO:0000256" key="13">
    <source>
        <dbReference type="PROSITE-ProRule" id="PRU00169"/>
    </source>
</evidence>
<feature type="domain" description="Histidine kinase" evidence="14">
    <location>
        <begin position="129"/>
        <end position="350"/>
    </location>
</feature>
<keyword evidence="7" id="KW-0547">Nucleotide-binding</keyword>
<dbReference type="InterPro" id="IPR036097">
    <property type="entry name" value="HisK_dim/P_sf"/>
</dbReference>
<feature type="domain" description="HPt" evidence="16">
    <location>
        <begin position="522"/>
        <end position="616"/>
    </location>
</feature>
<dbReference type="PANTHER" id="PTHR45339:SF1">
    <property type="entry name" value="HYBRID SIGNAL TRANSDUCTION HISTIDINE KINASE J"/>
    <property type="match status" value="1"/>
</dbReference>
<dbReference type="KEGG" id="rti:DC20_13990"/>
<dbReference type="PROSITE" id="PS50110">
    <property type="entry name" value="RESPONSE_REGULATORY"/>
    <property type="match status" value="1"/>
</dbReference>
<dbReference type="Gene3D" id="1.10.287.130">
    <property type="match status" value="1"/>
</dbReference>
<dbReference type="PATRIC" id="fig|512763.3.peg.3069"/>
<dbReference type="SUPFAM" id="SSF47384">
    <property type="entry name" value="Homodimeric domain of signal transducing histidine kinase"/>
    <property type="match status" value="1"/>
</dbReference>
<sequence length="621" mass="70278">MFSIDQIFKDSPNPTYIKDSQGKIVWANTAYAQLHKLALPTLLHTGAVDFDFSYERDLEVLASEDVYTIEEFYKLDNGNGTWYLSVKKAVVQPNGERYLLSTSSEITNLKDTIQIAEDSFASKEKFLGDVSRELEAPVSAIISLIRLLKKTFISKDQKRYLNSVLSISDYLLDIPKDVLEYARVEAGVLELATEVVSIVDFIREVVKSLNSKAAEQDVKVYFSEPLARLPLIEVNPIYLDLILVKILRCAVRYTKSKEVVVSVFQKERIEKTLYLQFSISNLELEQSSDILVKLFESDGTPYTEDRYKKGGLELGIYTSKKLIELQGGRVWLDEKHEQGMSIEFILPFSINQEQVVESKDQYDLPEQTNALRLLLVEDNESSQTLVRHQIQNWNTKIDIATNGEEGIKLAQENGYDLILMDVEMPGINGFEATSFIRNSENPNKNTPIVAFTTNTADIDIDRFKEAGFSDFLRKPYHAFDLYLCISKNTGHYAKERLLSEKQTSEEELPLYDFSGLGNMAEDAVFIHKMQKLFIDIVPGQLSKLSLAIQQQDWDTVALLSHSLKSTFGNIKVVKAANAMKQIEEVANTKTGLAKLSNLMDTVYDATNKVIAVFSSELADNK</sequence>
<dbReference type="Gene3D" id="3.30.565.10">
    <property type="entry name" value="Histidine kinase-like ATPase, C-terminal domain"/>
    <property type="match status" value="1"/>
</dbReference>
<dbReference type="Pfam" id="PF01627">
    <property type="entry name" value="Hpt"/>
    <property type="match status" value="1"/>
</dbReference>
<keyword evidence="8" id="KW-0067">ATP-binding</keyword>
<dbReference type="CDD" id="cd00082">
    <property type="entry name" value="HisKA"/>
    <property type="match status" value="1"/>
</dbReference>
<dbReference type="InterPro" id="IPR001789">
    <property type="entry name" value="Sig_transdc_resp-reg_receiver"/>
</dbReference>
<dbReference type="InterPro" id="IPR003594">
    <property type="entry name" value="HATPase_dom"/>
</dbReference>
<keyword evidence="5 13" id="KW-0597">Phosphoprotein</keyword>
<evidence type="ECO:0000256" key="12">
    <source>
        <dbReference type="PROSITE-ProRule" id="PRU00110"/>
    </source>
</evidence>
<name>A0A0P0CK30_9BACT</name>
<dbReference type="PANTHER" id="PTHR45339">
    <property type="entry name" value="HYBRID SIGNAL TRANSDUCTION HISTIDINE KINASE J"/>
    <property type="match status" value="1"/>
</dbReference>
<dbReference type="InterPro" id="IPR011006">
    <property type="entry name" value="CheY-like_superfamily"/>
</dbReference>
<dbReference type="InterPro" id="IPR003661">
    <property type="entry name" value="HisK_dim/P_dom"/>
</dbReference>
<reference evidence="17 18" key="1">
    <citation type="submission" date="2015-08" db="EMBL/GenBank/DDBJ databases">
        <title>Complete genome sequence of Rufibacter tibetensis strain 1351t, a radiation-resistant bacterium from tibet plateau.</title>
        <authorList>
            <person name="Dai J."/>
        </authorList>
    </citation>
    <scope>NUCLEOTIDE SEQUENCE [LARGE SCALE GENOMIC DNA]</scope>
    <source>
        <strain evidence="17 18">1351</strain>
    </source>
</reference>
<dbReference type="InterPro" id="IPR036641">
    <property type="entry name" value="HPT_dom_sf"/>
</dbReference>
<comment type="subcellular location">
    <subcellularLocation>
        <location evidence="2">Cell membrane</location>
        <topology evidence="2">Multi-pass membrane protein</topology>
    </subcellularLocation>
</comment>
<dbReference type="InterPro" id="IPR036890">
    <property type="entry name" value="HATPase_C_sf"/>
</dbReference>
<evidence type="ECO:0000256" key="4">
    <source>
        <dbReference type="ARBA" id="ARBA00022475"/>
    </source>
</evidence>
<dbReference type="SUPFAM" id="SSF55785">
    <property type="entry name" value="PYP-like sensor domain (PAS domain)"/>
    <property type="match status" value="1"/>
</dbReference>
<dbReference type="AlphaFoldDB" id="A0A0P0CK30"/>
<dbReference type="Pfam" id="PF00512">
    <property type="entry name" value="HisKA"/>
    <property type="match status" value="1"/>
</dbReference>
<dbReference type="InterPro" id="IPR005467">
    <property type="entry name" value="His_kinase_dom"/>
</dbReference>
<dbReference type="PROSITE" id="PS50894">
    <property type="entry name" value="HPT"/>
    <property type="match status" value="1"/>
</dbReference>
<dbReference type="Pfam" id="PF02518">
    <property type="entry name" value="HATPase_c"/>
    <property type="match status" value="1"/>
</dbReference>
<organism evidence="17 18">
    <name type="scientific">Rufibacter tibetensis</name>
    <dbReference type="NCBI Taxonomy" id="512763"/>
    <lineage>
        <taxon>Bacteria</taxon>
        <taxon>Pseudomonadati</taxon>
        <taxon>Bacteroidota</taxon>
        <taxon>Cytophagia</taxon>
        <taxon>Cytophagales</taxon>
        <taxon>Hymenobacteraceae</taxon>
        <taxon>Rufibacter</taxon>
    </lineage>
</organism>